<dbReference type="SUPFAM" id="SSF53335">
    <property type="entry name" value="S-adenosyl-L-methionine-dependent methyltransferases"/>
    <property type="match status" value="1"/>
</dbReference>
<dbReference type="CDD" id="cd02440">
    <property type="entry name" value="AdoMet_MTases"/>
    <property type="match status" value="1"/>
</dbReference>
<dbReference type="InterPro" id="IPR013216">
    <property type="entry name" value="Methyltransf_11"/>
</dbReference>
<dbReference type="EMBL" id="MU853595">
    <property type="protein sequence ID" value="KAK4142648.1"/>
    <property type="molecule type" value="Genomic_DNA"/>
</dbReference>
<dbReference type="InterPro" id="IPR029063">
    <property type="entry name" value="SAM-dependent_MTases_sf"/>
</dbReference>
<feature type="compositionally biased region" description="Low complexity" evidence="2">
    <location>
        <begin position="44"/>
        <end position="56"/>
    </location>
</feature>
<dbReference type="GO" id="GO:0008757">
    <property type="term" value="F:S-adenosylmethionine-dependent methyltransferase activity"/>
    <property type="evidence" value="ECO:0007669"/>
    <property type="project" value="InterPro"/>
</dbReference>
<gene>
    <name evidence="4" type="ORF">C8A04DRAFT_38176</name>
</gene>
<evidence type="ECO:0000256" key="1">
    <source>
        <dbReference type="ARBA" id="ARBA00038158"/>
    </source>
</evidence>
<feature type="region of interest" description="Disordered" evidence="2">
    <location>
        <begin position="1033"/>
        <end position="1077"/>
    </location>
</feature>
<accession>A0AAN6V0R0</accession>
<evidence type="ECO:0000313" key="4">
    <source>
        <dbReference type="EMBL" id="KAK4142648.1"/>
    </source>
</evidence>
<feature type="domain" description="Methyltransferase type 11" evidence="3">
    <location>
        <begin position="902"/>
        <end position="971"/>
    </location>
</feature>
<feature type="compositionally biased region" description="Low complexity" evidence="2">
    <location>
        <begin position="1041"/>
        <end position="1065"/>
    </location>
</feature>
<dbReference type="Gene3D" id="3.40.50.150">
    <property type="entry name" value="Vaccinia Virus protein VP39"/>
    <property type="match status" value="1"/>
</dbReference>
<feature type="region of interest" description="Disordered" evidence="2">
    <location>
        <begin position="1"/>
        <end position="66"/>
    </location>
</feature>
<feature type="compositionally biased region" description="Low complexity" evidence="2">
    <location>
        <begin position="1163"/>
        <end position="1172"/>
    </location>
</feature>
<feature type="compositionally biased region" description="Polar residues" evidence="2">
    <location>
        <begin position="130"/>
        <end position="144"/>
    </location>
</feature>
<dbReference type="PANTHER" id="PTHR43591:SF92">
    <property type="entry name" value="METHYLTRANSFERASE TYPE 11 DOMAIN-CONTAINING PROTEIN"/>
    <property type="match status" value="1"/>
</dbReference>
<feature type="region of interest" description="Disordered" evidence="2">
    <location>
        <begin position="1160"/>
        <end position="1193"/>
    </location>
</feature>
<feature type="compositionally biased region" description="Polar residues" evidence="2">
    <location>
        <begin position="1180"/>
        <end position="1192"/>
    </location>
</feature>
<name>A0AAN6V0R0_9PEZI</name>
<dbReference type="Pfam" id="PF08241">
    <property type="entry name" value="Methyltransf_11"/>
    <property type="match status" value="1"/>
</dbReference>
<feature type="compositionally biased region" description="Low complexity" evidence="2">
    <location>
        <begin position="420"/>
        <end position="432"/>
    </location>
</feature>
<feature type="region of interest" description="Disordered" evidence="2">
    <location>
        <begin position="405"/>
        <end position="446"/>
    </location>
</feature>
<dbReference type="RefSeq" id="XP_062636019.1">
    <property type="nucleotide sequence ID" value="XM_062784144.1"/>
</dbReference>
<dbReference type="AlphaFoldDB" id="A0AAN6V0R0"/>
<organism evidence="4 5">
    <name type="scientific">Dichotomopilus funicola</name>
    <dbReference type="NCBI Taxonomy" id="1934379"/>
    <lineage>
        <taxon>Eukaryota</taxon>
        <taxon>Fungi</taxon>
        <taxon>Dikarya</taxon>
        <taxon>Ascomycota</taxon>
        <taxon>Pezizomycotina</taxon>
        <taxon>Sordariomycetes</taxon>
        <taxon>Sordariomycetidae</taxon>
        <taxon>Sordariales</taxon>
        <taxon>Chaetomiaceae</taxon>
        <taxon>Dichotomopilus</taxon>
    </lineage>
</organism>
<feature type="compositionally biased region" description="Acidic residues" evidence="2">
    <location>
        <begin position="155"/>
        <end position="175"/>
    </location>
</feature>
<proteinExistence type="inferred from homology"/>
<comment type="caution">
    <text evidence="4">The sequence shown here is derived from an EMBL/GenBank/DDBJ whole genome shotgun (WGS) entry which is preliminary data.</text>
</comment>
<feature type="compositionally biased region" description="Low complexity" evidence="2">
    <location>
        <begin position="561"/>
        <end position="582"/>
    </location>
</feature>
<feature type="compositionally biased region" description="Acidic residues" evidence="2">
    <location>
        <begin position="109"/>
        <end position="122"/>
    </location>
</feature>
<evidence type="ECO:0000256" key="2">
    <source>
        <dbReference type="SAM" id="MobiDB-lite"/>
    </source>
</evidence>
<feature type="region of interest" description="Disordered" evidence="2">
    <location>
        <begin position="552"/>
        <end position="584"/>
    </location>
</feature>
<keyword evidence="5" id="KW-1185">Reference proteome</keyword>
<evidence type="ECO:0000259" key="3">
    <source>
        <dbReference type="Pfam" id="PF08241"/>
    </source>
</evidence>
<feature type="compositionally biased region" description="Polar residues" evidence="2">
    <location>
        <begin position="1066"/>
        <end position="1075"/>
    </location>
</feature>
<reference evidence="4" key="1">
    <citation type="journal article" date="2023" name="Mol. Phylogenet. Evol.">
        <title>Genome-scale phylogeny and comparative genomics of the fungal order Sordariales.</title>
        <authorList>
            <person name="Hensen N."/>
            <person name="Bonometti L."/>
            <person name="Westerberg I."/>
            <person name="Brannstrom I.O."/>
            <person name="Guillou S."/>
            <person name="Cros-Aarteil S."/>
            <person name="Calhoun S."/>
            <person name="Haridas S."/>
            <person name="Kuo A."/>
            <person name="Mondo S."/>
            <person name="Pangilinan J."/>
            <person name="Riley R."/>
            <person name="LaButti K."/>
            <person name="Andreopoulos B."/>
            <person name="Lipzen A."/>
            <person name="Chen C."/>
            <person name="Yan M."/>
            <person name="Daum C."/>
            <person name="Ng V."/>
            <person name="Clum A."/>
            <person name="Steindorff A."/>
            <person name="Ohm R.A."/>
            <person name="Martin F."/>
            <person name="Silar P."/>
            <person name="Natvig D.O."/>
            <person name="Lalanne C."/>
            <person name="Gautier V."/>
            <person name="Ament-Velasquez S.L."/>
            <person name="Kruys A."/>
            <person name="Hutchinson M.I."/>
            <person name="Powell A.J."/>
            <person name="Barry K."/>
            <person name="Miller A.N."/>
            <person name="Grigoriev I.V."/>
            <person name="Debuchy R."/>
            <person name="Gladieux P."/>
            <person name="Hiltunen Thoren M."/>
            <person name="Johannesson H."/>
        </authorList>
    </citation>
    <scope>NUCLEOTIDE SEQUENCE</scope>
    <source>
        <strain evidence="4">CBS 141.50</strain>
    </source>
</reference>
<feature type="compositionally biased region" description="Low complexity" evidence="2">
    <location>
        <begin position="194"/>
        <end position="216"/>
    </location>
</feature>
<feature type="compositionally biased region" description="Acidic residues" evidence="2">
    <location>
        <begin position="300"/>
        <end position="311"/>
    </location>
</feature>
<comment type="similarity">
    <text evidence="1">Belongs to the methyltransferase superfamily. LaeA methyltransferase family.</text>
</comment>
<evidence type="ECO:0000313" key="5">
    <source>
        <dbReference type="Proteomes" id="UP001302676"/>
    </source>
</evidence>
<feature type="region of interest" description="Disordered" evidence="2">
    <location>
        <begin position="99"/>
        <end position="223"/>
    </location>
</feature>
<protein>
    <recommendedName>
        <fullName evidence="3">Methyltransferase type 11 domain-containing protein</fullName>
    </recommendedName>
</protein>
<dbReference type="GeneID" id="87820757"/>
<dbReference type="PANTHER" id="PTHR43591">
    <property type="entry name" value="METHYLTRANSFERASE"/>
    <property type="match status" value="1"/>
</dbReference>
<feature type="compositionally biased region" description="Polar residues" evidence="2">
    <location>
        <begin position="182"/>
        <end position="193"/>
    </location>
</feature>
<dbReference type="Proteomes" id="UP001302676">
    <property type="component" value="Unassembled WGS sequence"/>
</dbReference>
<reference evidence="4" key="2">
    <citation type="submission" date="2023-05" db="EMBL/GenBank/DDBJ databases">
        <authorList>
            <consortium name="Lawrence Berkeley National Laboratory"/>
            <person name="Steindorff A."/>
            <person name="Hensen N."/>
            <person name="Bonometti L."/>
            <person name="Westerberg I."/>
            <person name="Brannstrom I.O."/>
            <person name="Guillou S."/>
            <person name="Cros-Aarteil S."/>
            <person name="Calhoun S."/>
            <person name="Haridas S."/>
            <person name="Kuo A."/>
            <person name="Mondo S."/>
            <person name="Pangilinan J."/>
            <person name="Riley R."/>
            <person name="Labutti K."/>
            <person name="Andreopoulos B."/>
            <person name="Lipzen A."/>
            <person name="Chen C."/>
            <person name="Yanf M."/>
            <person name="Daum C."/>
            <person name="Ng V."/>
            <person name="Clum A."/>
            <person name="Ohm R."/>
            <person name="Martin F."/>
            <person name="Silar P."/>
            <person name="Natvig D."/>
            <person name="Lalanne C."/>
            <person name="Gautier V."/>
            <person name="Ament-Velasquez S.L."/>
            <person name="Kruys A."/>
            <person name="Hutchinson M.I."/>
            <person name="Powell A.J."/>
            <person name="Barry K."/>
            <person name="Miller A.N."/>
            <person name="Grigoriev I.V."/>
            <person name="Debuchy R."/>
            <person name="Gladieux P."/>
            <person name="Thoren M.H."/>
            <person name="Johannesson H."/>
        </authorList>
    </citation>
    <scope>NUCLEOTIDE SEQUENCE</scope>
    <source>
        <strain evidence="4">CBS 141.50</strain>
    </source>
</reference>
<feature type="region of interest" description="Disordered" evidence="2">
    <location>
        <begin position="284"/>
        <end position="335"/>
    </location>
</feature>
<sequence>MSDQVLLLPRTTFRPPSPQGRRRPGRRLNPIMEEEPEQIRNSFAAPPQTQTTTATSTRRRSNSRLSLEHHDKIEQWLSPMSDHFPTPRGQHFLAAPIFPATPSCVSSDTEPEPELEHEDDDASSQASSSNPSVQWHNQRRGSANSHRDSIMTDVTEFDDLYDVSDNDTEETDEEETSRKQRLQANGITRNRSGTSRSLRRNPSSTSSSSSTTNTSPAARGASRELRRSLAPLVIPEEATAAAAAAAAAKKKMNLLSPVPPTPPSAVAMSPAVKNFMARHQAQAIPRVSAPPSLDGSAMSESEDGEGDDEGEMAQMSAPPTPLIGAQADSPDEAENHQNEEVMEWGGVHLQPGALETLQALAGNGEDYEGGGLEGEQAQIIEVVMPAMSRGVEMAQASPRLPRLMGHSHGHSRGSSGSGLGLLARGTSSASSASKKDRNSLADLTRLEIPSPGGFFSELSSASRRTWNSQTSSLALGGNNPPTSTTAENFYKIPWNRTTEKVPPPPPRPLHLDDLPSAIVERVIEMPSRNEASEDLPTAIRVVETPVPITARRVPLTPGLPQESQQQESQQNQGQGQVDGEQQPLSPVDVNEIIDEYRRHEFATAKQLEETALSHLDRTQMWLTAQRAYLQGVVGFSEEVSTDSGVEEQEKPVDGEVEGEVEVEAEMDKTTPEIPVSVSVMTTPEIPAEQTAVATTKKAVRFSEVVQKQSIPRSLPSKLIRQESAYYRAFTDYLIRACASDVFIHRQPRFEALQAQRACLRDTHRSQLLGKFQLSVVPQSAKKRMSTNVVRGDDVVVDDAPEKLRADREAEALAQMHLATWHVAATKLLNGGKLISAPVAKRLLARQSYTPNSGSSSGTSRSDRPRILDLGGQGACDWAWHAALQYPNAKVYTLTTKAIRQLSNSNIRGPPNHRNVAVSSLAHPLPFADAHFDLVSARELHSLLKVTGENGVDEWDAVLRECMRVLKPGGYLEFGLLDADIMNAGPLGNAKAVEFGFALQTLGYDPNPTKGFLGRLQGAGFEGVRRAWVCLPVGPKRPPRTPRTAPIPTSTPAPATSTSTSAPNRPISTASASTTPRTHRLSALVTGSTEPIAPITGLAASWSWERWLLRAEMERAAGQLRLGFMTKGAGKMSADVHAVVEEGRGMGSAFRMLRGYARKPIDTSSSSSSSSSSKVPVKQVPTVNPHNAPTGQHGSIRICLDTMSLV</sequence>